<protein>
    <submittedName>
        <fullName evidence="2">Uncharacterized protein</fullName>
    </submittedName>
</protein>
<gene>
    <name evidence="2" type="ORF">CSSPJE1EN2_LOCUS2327</name>
</gene>
<dbReference type="PANTHER" id="PTHR31860:SF6">
    <property type="entry name" value="HEAT-INDUCIBLE TRANSCRIPTION REPRESSOR (DUF639)"/>
    <property type="match status" value="1"/>
</dbReference>
<reference evidence="2" key="1">
    <citation type="submission" date="2024-03" db="EMBL/GenBank/DDBJ databases">
        <authorList>
            <consortium name="ELIXIR-Norway"/>
            <consortium name="Elixir Norway"/>
        </authorList>
    </citation>
    <scope>NUCLEOTIDE SEQUENCE</scope>
</reference>
<accession>A0ABP1A9W9</accession>
<sequence length="699" mass="77046">MAMLSRGRSFVESFLGDSPLNDLFGGKIADGGQMKGLEHSPSGTRKWIKELSSLANVVVGHCARILLLHPEELQRHFEEEAPLSAKHPSCYARNLLEYCCFQALSVAVQVTDHLSDKEFRRLSFDMMLAWELPSATSRQVAKVNVESTVGLDAFVRLAPAIPTVADAITVHCQFDALTASTASHLPFTIYDKYLTEIDKSIKTMKGQVTQALVKSLQLVRNETVIDIDGTATTQPVLQHIGVSTWPGRLTLTDHAFYFEATGVVSYDKAKKFDLSADLKHVVKPDLTGPWGARLFDKAVMYKSNVTIEPVVLEFPELTGCTRRDYWLAIIREVIAAHQFIRTFQLEGVGKAEALAKAVLGIARLRATRETSHVLPPKPETLLTYSWGEEMPAGDLVLAALADTLHHPGGVNEQAVADLDVNQSGRIYANSAASIVASFRSSTLKGVDKGKEASVPIGEVLIGEMTPLEKAIVQSRDNSKKVMLAQATIEGVRVEGIGTNLAVLKELLSPLTASITWLQSVLVWEEPLKSITFCVIVSYIIYRGWLAYIPPLLLASMAGSVAYFRYMRKDEPIPEVLVSTPPGQNAVEQLLALQQALAQLEALIQASNIMLLKTRALLLSAFPEATNQIIVLLLVCTAALLLLPLKWLVLISFLNLFTSLMPARLETTARFNRRLSEWWYSVPVVPVRFLKPGEVENIRQ</sequence>
<keyword evidence="1" id="KW-0812">Transmembrane</keyword>
<dbReference type="EMBL" id="OZ023711">
    <property type="protein sequence ID" value="CAK9859332.1"/>
    <property type="molecule type" value="Genomic_DNA"/>
</dbReference>
<proteinExistence type="predicted"/>
<evidence type="ECO:0000256" key="1">
    <source>
        <dbReference type="SAM" id="Phobius"/>
    </source>
</evidence>
<organism evidence="2 3">
    <name type="scientific">Sphagnum jensenii</name>
    <dbReference type="NCBI Taxonomy" id="128206"/>
    <lineage>
        <taxon>Eukaryota</taxon>
        <taxon>Viridiplantae</taxon>
        <taxon>Streptophyta</taxon>
        <taxon>Embryophyta</taxon>
        <taxon>Bryophyta</taxon>
        <taxon>Sphagnophytina</taxon>
        <taxon>Sphagnopsida</taxon>
        <taxon>Sphagnales</taxon>
        <taxon>Sphagnaceae</taxon>
        <taxon>Sphagnum</taxon>
    </lineage>
</organism>
<feature type="transmembrane region" description="Helical" evidence="1">
    <location>
        <begin position="615"/>
        <end position="640"/>
    </location>
</feature>
<keyword evidence="3" id="KW-1185">Reference proteome</keyword>
<evidence type="ECO:0000313" key="2">
    <source>
        <dbReference type="EMBL" id="CAK9859332.1"/>
    </source>
</evidence>
<keyword evidence="1" id="KW-1133">Transmembrane helix</keyword>
<dbReference type="Pfam" id="PF04842">
    <property type="entry name" value="DUF639"/>
    <property type="match status" value="1"/>
</dbReference>
<keyword evidence="1" id="KW-0472">Membrane</keyword>
<name>A0ABP1A9W9_9BRYO</name>
<dbReference type="PANTHER" id="PTHR31860">
    <property type="entry name" value="HEAT-INDUCIBLE TRANSCRIPTION REPRESSOR (DUF639)-RELATED"/>
    <property type="match status" value="1"/>
</dbReference>
<feature type="transmembrane region" description="Helical" evidence="1">
    <location>
        <begin position="544"/>
        <end position="563"/>
    </location>
</feature>
<dbReference type="Proteomes" id="UP001497522">
    <property type="component" value="Chromosome 10"/>
</dbReference>
<evidence type="ECO:0000313" key="3">
    <source>
        <dbReference type="Proteomes" id="UP001497522"/>
    </source>
</evidence>
<dbReference type="InterPro" id="IPR006927">
    <property type="entry name" value="DUF639"/>
</dbReference>